<dbReference type="InterPro" id="IPR014043">
    <property type="entry name" value="Acyl_transferase_dom"/>
</dbReference>
<keyword evidence="13" id="KW-0324">Glycolysis</keyword>
<proteinExistence type="inferred from homology"/>
<gene>
    <name evidence="18" type="ORF">L5515_016002</name>
</gene>
<dbReference type="SUPFAM" id="SSF52151">
    <property type="entry name" value="FabD/lysophospholipase-like"/>
    <property type="match status" value="1"/>
</dbReference>
<evidence type="ECO:0000256" key="13">
    <source>
        <dbReference type="ARBA" id="ARBA00023152"/>
    </source>
</evidence>
<dbReference type="GO" id="GO:0006096">
    <property type="term" value="P:glycolytic process"/>
    <property type="evidence" value="ECO:0007669"/>
    <property type="project" value="UniProtKB-KW"/>
</dbReference>
<evidence type="ECO:0000256" key="7">
    <source>
        <dbReference type="ARBA" id="ARBA00022777"/>
    </source>
</evidence>
<evidence type="ECO:0000256" key="9">
    <source>
        <dbReference type="ARBA" id="ARBA00022842"/>
    </source>
</evidence>
<dbReference type="InterPro" id="IPR029056">
    <property type="entry name" value="Ribokinase-like"/>
</dbReference>
<dbReference type="Proteomes" id="UP000829354">
    <property type="component" value="Chromosome II"/>
</dbReference>
<dbReference type="Pfam" id="PF04587">
    <property type="entry name" value="ADP_PFK_GK"/>
    <property type="match status" value="1"/>
</dbReference>
<dbReference type="SMART" id="SM00827">
    <property type="entry name" value="PKS_AT"/>
    <property type="match status" value="1"/>
</dbReference>
<keyword evidence="6" id="KW-0479">Metal-binding</keyword>
<dbReference type="AlphaFoldDB" id="A0AAE9EHB2"/>
<evidence type="ECO:0000256" key="14">
    <source>
        <dbReference type="ARBA" id="ARBA00023160"/>
    </source>
</evidence>
<dbReference type="GO" id="GO:0016773">
    <property type="term" value="F:phosphotransferase activity, alcohol group as acceptor"/>
    <property type="evidence" value="ECO:0007669"/>
    <property type="project" value="InterPro"/>
</dbReference>
<evidence type="ECO:0000256" key="10">
    <source>
        <dbReference type="ARBA" id="ARBA00022946"/>
    </source>
</evidence>
<reference evidence="18 19" key="1">
    <citation type="submission" date="2022-04" db="EMBL/GenBank/DDBJ databases">
        <title>Chromosome-level reference genomes for two strains of Caenorhabditis briggsae: an improved platform for comparative genomics.</title>
        <authorList>
            <person name="Stevens L."/>
            <person name="Andersen E."/>
        </authorList>
    </citation>
    <scope>NUCLEOTIDE SEQUENCE [LARGE SCALE GENOMIC DNA]</scope>
    <source>
        <strain evidence="18">VX34</strain>
        <tissue evidence="18">Whole-organism</tissue>
    </source>
</reference>
<dbReference type="PANTHER" id="PTHR21208:SF0">
    <property type="entry name" value="ADP-DEPENDENT GLUCOKINASE"/>
    <property type="match status" value="1"/>
</dbReference>
<keyword evidence="9" id="KW-0460">Magnesium</keyword>
<evidence type="ECO:0000256" key="8">
    <source>
        <dbReference type="ARBA" id="ARBA00022832"/>
    </source>
</evidence>
<evidence type="ECO:0000256" key="4">
    <source>
        <dbReference type="ARBA" id="ARBA00022516"/>
    </source>
</evidence>
<dbReference type="InterPro" id="IPR007666">
    <property type="entry name" value="ADP_PFK/GK"/>
</dbReference>
<dbReference type="EMBL" id="CP092621">
    <property type="protein sequence ID" value="UMM20934.1"/>
    <property type="molecule type" value="Genomic_DNA"/>
</dbReference>
<dbReference type="Gene3D" id="3.40.1190.20">
    <property type="match status" value="1"/>
</dbReference>
<dbReference type="GO" id="GO:0046872">
    <property type="term" value="F:metal ion binding"/>
    <property type="evidence" value="ECO:0007669"/>
    <property type="project" value="UniProtKB-KW"/>
</dbReference>
<dbReference type="InterPro" id="IPR001227">
    <property type="entry name" value="Ac_transferase_dom_sf"/>
</dbReference>
<keyword evidence="12" id="KW-0496">Mitochondrion</keyword>
<dbReference type="Gene3D" id="3.40.366.10">
    <property type="entry name" value="Malonyl-Coenzyme A Acyl Carrier Protein, domain 2"/>
    <property type="match status" value="1"/>
</dbReference>
<dbReference type="InterPro" id="IPR016035">
    <property type="entry name" value="Acyl_Trfase/lysoPLipase"/>
</dbReference>
<keyword evidence="10" id="KW-0809">Transit peptide</keyword>
<comment type="subcellular location">
    <subcellularLocation>
        <location evidence="1">Mitochondrion</location>
    </subcellularLocation>
</comment>
<comment type="pathway">
    <text evidence="2">Lipid metabolism; fatty acid biosynthesis.</text>
</comment>
<keyword evidence="14" id="KW-0275">Fatty acid biosynthesis</keyword>
<evidence type="ECO:0000256" key="5">
    <source>
        <dbReference type="ARBA" id="ARBA00022679"/>
    </source>
</evidence>
<dbReference type="SUPFAM" id="SSF53613">
    <property type="entry name" value="Ribokinase-like"/>
    <property type="match status" value="1"/>
</dbReference>
<dbReference type="CDD" id="cd01938">
    <property type="entry name" value="ADPGK_ADPPFK"/>
    <property type="match status" value="1"/>
</dbReference>
<evidence type="ECO:0000256" key="6">
    <source>
        <dbReference type="ARBA" id="ARBA00022723"/>
    </source>
</evidence>
<dbReference type="Pfam" id="PF00698">
    <property type="entry name" value="Acyl_transf_1"/>
    <property type="match status" value="1"/>
</dbReference>
<dbReference type="GO" id="GO:0016301">
    <property type="term" value="F:kinase activity"/>
    <property type="evidence" value="ECO:0007669"/>
    <property type="project" value="UniProtKB-KW"/>
</dbReference>
<evidence type="ECO:0000256" key="16">
    <source>
        <dbReference type="ARBA" id="ARBA00077751"/>
    </source>
</evidence>
<dbReference type="GO" id="GO:0004314">
    <property type="term" value="F:[acyl-carrier-protein] S-malonyltransferase activity"/>
    <property type="evidence" value="ECO:0007669"/>
    <property type="project" value="UniProtKB-EC"/>
</dbReference>
<dbReference type="PANTHER" id="PTHR21208">
    <property type="entry name" value="ADP-DEPENDENT GLUCOKINASE"/>
    <property type="match status" value="1"/>
</dbReference>
<comment type="similarity">
    <text evidence="15">Belongs to the type II malonyltransferase family.</text>
</comment>
<keyword evidence="8" id="KW-0276">Fatty acid metabolism</keyword>
<keyword evidence="5" id="KW-0808">Transferase</keyword>
<keyword evidence="7" id="KW-0418">Kinase</keyword>
<feature type="domain" description="Malonyl-CoA:ACP transacylase (MAT)" evidence="17">
    <location>
        <begin position="597"/>
        <end position="900"/>
    </location>
</feature>
<evidence type="ECO:0000313" key="19">
    <source>
        <dbReference type="Proteomes" id="UP000829354"/>
    </source>
</evidence>
<dbReference type="EC" id="2.3.1.39" evidence="3"/>
<protein>
    <recommendedName>
        <fullName evidence="3">[acyl-carrier-protein] S-malonyltransferase</fullName>
        <ecNumber evidence="3">2.3.1.39</ecNumber>
    </recommendedName>
    <alternativeName>
        <fullName evidence="16">[Acyl-carrier-protein] malonyltransferase</fullName>
    </alternativeName>
</protein>
<evidence type="ECO:0000256" key="1">
    <source>
        <dbReference type="ARBA" id="ARBA00004173"/>
    </source>
</evidence>
<evidence type="ECO:0000313" key="18">
    <source>
        <dbReference type="EMBL" id="UMM20934.1"/>
    </source>
</evidence>
<dbReference type="FunFam" id="3.30.70.250:FF:000005">
    <property type="entry name" value="Malonyl-CoA-acyl carrier protein transacylase, mitochondrial"/>
    <property type="match status" value="1"/>
</dbReference>
<keyword evidence="4" id="KW-0444">Lipid biosynthesis</keyword>
<keyword evidence="11" id="KW-0443">Lipid metabolism</keyword>
<evidence type="ECO:0000259" key="17">
    <source>
        <dbReference type="SMART" id="SM00827"/>
    </source>
</evidence>
<dbReference type="GO" id="GO:0005739">
    <property type="term" value="C:mitochondrion"/>
    <property type="evidence" value="ECO:0007669"/>
    <property type="project" value="UniProtKB-SubCell"/>
</dbReference>
<evidence type="ECO:0000256" key="3">
    <source>
        <dbReference type="ARBA" id="ARBA00013258"/>
    </source>
</evidence>
<dbReference type="GO" id="GO:0006633">
    <property type="term" value="P:fatty acid biosynthetic process"/>
    <property type="evidence" value="ECO:0007669"/>
    <property type="project" value="UniProtKB-KW"/>
</dbReference>
<organism evidence="18 19">
    <name type="scientific">Caenorhabditis briggsae</name>
    <dbReference type="NCBI Taxonomy" id="6238"/>
    <lineage>
        <taxon>Eukaryota</taxon>
        <taxon>Metazoa</taxon>
        <taxon>Ecdysozoa</taxon>
        <taxon>Nematoda</taxon>
        <taxon>Chromadorea</taxon>
        <taxon>Rhabditida</taxon>
        <taxon>Rhabditina</taxon>
        <taxon>Rhabditomorpha</taxon>
        <taxon>Rhabditoidea</taxon>
        <taxon>Rhabditidae</taxon>
        <taxon>Peloderinae</taxon>
        <taxon>Caenorhabditis</taxon>
    </lineage>
</organism>
<sequence length="905" mass="101994">MFSETFVPSIFSYKHRLLHLSVLFFIVPYWYSHYNEQHRLSSYSVETAMFLSWERAIVKPGAMFKKAVIGFNCNVDLIVSGVRVVEALNTTCSEGKDQESMESLADLHQTFAHFFQRGAAAERYMSSEEQFNILVNEAEASTRSHHHIGGNAALMADRIAANFPSTEVYLVGPIGPRSQALIHPSVKRTNSTRILKDELHVILEYKQGEILGDWVAPSSSRFITSHDHFSGSMVVMEMFFKAIAQFRPDLVIITGVHLLEFQSKEMRQEKMRLIKRNLLQINPKTPIHLELGSLADEAFSTDVISKILPYVDSLGINEQELTFLSHIADGPYREEYPVQAGTVHVHKVVEMLHWLLKTYGRDPTGQNPNKVGYRLSRIHFHCLTYHIMVSSGTDWSNLAAGLAAGARIAGRLSCNIGANTMDSELLEIRTAANFVLDKKMEKHYQFESHNPIASWMREDVLFVFTPVLVCRLPSKTVGIDDAISATGLLYSQFYRLAHEMLSPLRLSRLSIRLIRRKPPVEKGILDEGVTFSDVHNVILTPTTRLPYPEEELRDHLEKTSSEIMKERNKQRYGTRKKKDLGLIDFSHLPIEDHVVALFPGQGAQFVGMGQKVVEVPAAKRIFDEASEVLGYDMLKVCLEGPRQKLEQTLYCQPAVVTSSVAAFEALKASDPSIEENLTDAAGFSVGEYAALVAGKCLSFGDAIRIVKTRADAMSECGKLVKSGMVTVRVKATSKLDKAMTDARKVAIEKRELDICEVANYLYCGVRVIGGSETCLKFLEDNQDKYKIQVLKRLAVSAAFHTRQMESAVDKVAQAFRNIEMHRPVCNVYSNYTGKVMSSKKGDVRGAVAKQVNSPVRWEQIQQFLFRKHQNEVFPRFYEVGPGRQLGAMLFQTSKKMHKNYTHFSC</sequence>
<keyword evidence="19" id="KW-1185">Reference proteome</keyword>
<dbReference type="Gene3D" id="3.30.70.250">
    <property type="entry name" value="Malonyl-CoA ACP transacylase, ACP-binding"/>
    <property type="match status" value="1"/>
</dbReference>
<accession>A0AAE9EHB2</accession>
<name>A0AAE9EHB2_CAEBR</name>
<evidence type="ECO:0000256" key="11">
    <source>
        <dbReference type="ARBA" id="ARBA00023098"/>
    </source>
</evidence>
<evidence type="ECO:0000256" key="2">
    <source>
        <dbReference type="ARBA" id="ARBA00005194"/>
    </source>
</evidence>
<evidence type="ECO:0000256" key="15">
    <source>
        <dbReference type="ARBA" id="ARBA00061523"/>
    </source>
</evidence>
<evidence type="ECO:0000256" key="12">
    <source>
        <dbReference type="ARBA" id="ARBA00023128"/>
    </source>
</evidence>